<dbReference type="Proteomes" id="UP001309876">
    <property type="component" value="Unassembled WGS sequence"/>
</dbReference>
<reference evidence="1 2" key="1">
    <citation type="submission" date="2023-08" db="EMBL/GenBank/DDBJ databases">
        <title>Black Yeasts Isolated from many extreme environments.</title>
        <authorList>
            <person name="Coleine C."/>
            <person name="Stajich J.E."/>
            <person name="Selbmann L."/>
        </authorList>
    </citation>
    <scope>NUCLEOTIDE SEQUENCE [LARGE SCALE GENOMIC DNA]</scope>
    <source>
        <strain evidence="1 2">CCFEE 5910</strain>
    </source>
</reference>
<name>A0AAN7SZ56_9EURO</name>
<proteinExistence type="predicted"/>
<accession>A0AAN7SZ56</accession>
<sequence>MPVPPSVMTAMNASGLNAVMEQDEIDDLAKELEEVTVGKAEENALRLREAAADNARKLKQEQTSEKPEVKDRSVVKLLAGKADRDRKRDFFRARMLRSSRKR</sequence>
<evidence type="ECO:0000313" key="2">
    <source>
        <dbReference type="Proteomes" id="UP001309876"/>
    </source>
</evidence>
<evidence type="ECO:0000313" key="1">
    <source>
        <dbReference type="EMBL" id="KAK5084812.1"/>
    </source>
</evidence>
<gene>
    <name evidence="1" type="ORF">LTR05_005891</name>
</gene>
<protein>
    <submittedName>
        <fullName evidence="1">Uncharacterized protein</fullName>
    </submittedName>
</protein>
<comment type="caution">
    <text evidence="1">The sequence shown here is derived from an EMBL/GenBank/DDBJ whole genome shotgun (WGS) entry which is preliminary data.</text>
</comment>
<dbReference type="EMBL" id="JAVRRJ010000005">
    <property type="protein sequence ID" value="KAK5084812.1"/>
    <property type="molecule type" value="Genomic_DNA"/>
</dbReference>
<organism evidence="1 2">
    <name type="scientific">Lithohypha guttulata</name>
    <dbReference type="NCBI Taxonomy" id="1690604"/>
    <lineage>
        <taxon>Eukaryota</taxon>
        <taxon>Fungi</taxon>
        <taxon>Dikarya</taxon>
        <taxon>Ascomycota</taxon>
        <taxon>Pezizomycotina</taxon>
        <taxon>Eurotiomycetes</taxon>
        <taxon>Chaetothyriomycetidae</taxon>
        <taxon>Chaetothyriales</taxon>
        <taxon>Trichomeriaceae</taxon>
        <taxon>Lithohypha</taxon>
    </lineage>
</organism>
<dbReference type="AlphaFoldDB" id="A0AAN7SZ56"/>
<keyword evidence="2" id="KW-1185">Reference proteome</keyword>